<dbReference type="InterPro" id="IPR036812">
    <property type="entry name" value="NAD(P)_OxRdtase_dom_sf"/>
</dbReference>
<reference evidence="4" key="1">
    <citation type="submission" date="2016-11" db="EMBL/GenBank/DDBJ databases">
        <authorList>
            <person name="Varghese N."/>
            <person name="Submissions S."/>
        </authorList>
    </citation>
    <scope>NUCLEOTIDE SEQUENCE [LARGE SCALE GENOMIC DNA]</scope>
    <source>
        <strain evidence="4">DSM 27370</strain>
    </source>
</reference>
<dbReference type="PANTHER" id="PTHR43625">
    <property type="entry name" value="AFLATOXIN B1 ALDEHYDE REDUCTASE"/>
    <property type="match status" value="1"/>
</dbReference>
<keyword evidence="4" id="KW-1185">Reference proteome</keyword>
<name>A0A1M4SPW5_9BACT</name>
<dbReference type="RefSeq" id="WP_062175235.1">
    <property type="nucleotide sequence ID" value="NZ_BBXL01000001.1"/>
</dbReference>
<dbReference type="InterPro" id="IPR050791">
    <property type="entry name" value="Aldo-Keto_reductase"/>
</dbReference>
<dbReference type="InterPro" id="IPR023210">
    <property type="entry name" value="NADP_OxRdtase_dom"/>
</dbReference>
<dbReference type="GO" id="GO:0005737">
    <property type="term" value="C:cytoplasm"/>
    <property type="evidence" value="ECO:0007669"/>
    <property type="project" value="TreeGrafter"/>
</dbReference>
<accession>A0A1M4SPW5</accession>
<dbReference type="Pfam" id="PF00248">
    <property type="entry name" value="Aldo_ket_red"/>
    <property type="match status" value="1"/>
</dbReference>
<dbReference type="AlphaFoldDB" id="A0A1M4SPW5"/>
<dbReference type="Gene3D" id="3.20.20.100">
    <property type="entry name" value="NADP-dependent oxidoreductase domain"/>
    <property type="match status" value="1"/>
</dbReference>
<proteinExistence type="predicted"/>
<sequence length="327" mass="36672">MKYRKLGNTNEELSAIGLGCMGMSHAYSGQDDKESIATLHRALELGVNFWDTADFYGGGENEKLLSNVLKSKRDKVFLATKFGLRYEQSNLLASEVDGSPEWMRKAVDLSLQRLGVDYIDLYYLHRVDTKVPIEETVGAMSELVKEGKVRYLGLSEASAESIERAVKVHPIAALQSEYSLLSRGVEDKIYPLISKLGISLVPYSPLGRGMFTENFDIDLEENDARRSLPRFQGDHFVNNKRMMAELTEFAHSKNINTAQLALAWLLGKGSDIIPIPGTKKRKYLELNVKAVDAQLTESDIKEVENIIAKYPNTGERYPESAMKLVNK</sequence>
<dbReference type="OrthoDB" id="9773828at2"/>
<protein>
    <submittedName>
        <fullName evidence="3">Predicted oxidoreductase</fullName>
    </submittedName>
</protein>
<gene>
    <name evidence="3" type="ORF">SAMN05444362_101120</name>
</gene>
<dbReference type="SUPFAM" id="SSF51430">
    <property type="entry name" value="NAD(P)-linked oxidoreductase"/>
    <property type="match status" value="1"/>
</dbReference>
<evidence type="ECO:0000313" key="3">
    <source>
        <dbReference type="EMBL" id="SHE34231.1"/>
    </source>
</evidence>
<evidence type="ECO:0000256" key="1">
    <source>
        <dbReference type="ARBA" id="ARBA00023002"/>
    </source>
</evidence>
<organism evidence="3 4">
    <name type="scientific">Dysgonomonas macrotermitis</name>
    <dbReference type="NCBI Taxonomy" id="1346286"/>
    <lineage>
        <taxon>Bacteria</taxon>
        <taxon>Pseudomonadati</taxon>
        <taxon>Bacteroidota</taxon>
        <taxon>Bacteroidia</taxon>
        <taxon>Bacteroidales</taxon>
        <taxon>Dysgonomonadaceae</taxon>
        <taxon>Dysgonomonas</taxon>
    </lineage>
</organism>
<evidence type="ECO:0000313" key="4">
    <source>
        <dbReference type="Proteomes" id="UP000184480"/>
    </source>
</evidence>
<dbReference type="PANTHER" id="PTHR43625:SF40">
    <property type="entry name" value="ALDO-KETO REDUCTASE YAKC [NADP(+)]"/>
    <property type="match status" value="1"/>
</dbReference>
<dbReference type="CDD" id="cd19076">
    <property type="entry name" value="AKR_AKR13A_13D"/>
    <property type="match status" value="1"/>
</dbReference>
<feature type="domain" description="NADP-dependent oxidoreductase" evidence="2">
    <location>
        <begin position="15"/>
        <end position="307"/>
    </location>
</feature>
<keyword evidence="1" id="KW-0560">Oxidoreductase</keyword>
<dbReference type="Proteomes" id="UP000184480">
    <property type="component" value="Unassembled WGS sequence"/>
</dbReference>
<dbReference type="STRING" id="1346286.SAMN05444362_101120"/>
<dbReference type="EMBL" id="FQUC01000001">
    <property type="protein sequence ID" value="SHE34231.1"/>
    <property type="molecule type" value="Genomic_DNA"/>
</dbReference>
<dbReference type="GO" id="GO:0016491">
    <property type="term" value="F:oxidoreductase activity"/>
    <property type="evidence" value="ECO:0007669"/>
    <property type="project" value="UniProtKB-KW"/>
</dbReference>
<evidence type="ECO:0000259" key="2">
    <source>
        <dbReference type="Pfam" id="PF00248"/>
    </source>
</evidence>